<dbReference type="CDD" id="cd00586">
    <property type="entry name" value="4HBT"/>
    <property type="match status" value="1"/>
</dbReference>
<evidence type="ECO:0000313" key="3">
    <source>
        <dbReference type="EMBL" id="MFD0914998.1"/>
    </source>
</evidence>
<dbReference type="EMBL" id="JBHTJV010000002">
    <property type="protein sequence ID" value="MFD0914998.1"/>
    <property type="molecule type" value="Genomic_DNA"/>
</dbReference>
<dbReference type="PANTHER" id="PTHR31793">
    <property type="entry name" value="4-HYDROXYBENZOYL-COA THIOESTERASE FAMILY MEMBER"/>
    <property type="match status" value="1"/>
</dbReference>
<dbReference type="EC" id="3.1.2.-" evidence="3"/>
<dbReference type="Gene3D" id="3.10.129.10">
    <property type="entry name" value="Hotdog Thioesterase"/>
    <property type="match status" value="1"/>
</dbReference>
<dbReference type="GO" id="GO:0016787">
    <property type="term" value="F:hydrolase activity"/>
    <property type="evidence" value="ECO:0007669"/>
    <property type="project" value="UniProtKB-KW"/>
</dbReference>
<sequence>MTNETEIPTKRSAYPVVTPVTLRFSDQDPLGHINNVAVTAILESGRTGLLRVLFDGVELPPRSMVLANLVVDYRHEMTFPGTVEVGAKLVHVGTKSLRGAYAIFQNGVCCVTSHSTNVFFDNETRKSKMPPSSVHEQLKRILAEHTL</sequence>
<dbReference type="PANTHER" id="PTHR31793:SF27">
    <property type="entry name" value="NOVEL THIOESTERASE SUPERFAMILY DOMAIN AND SAPOSIN A-TYPE DOMAIN CONTAINING PROTEIN (0610012H03RIK)"/>
    <property type="match status" value="1"/>
</dbReference>
<evidence type="ECO:0000256" key="1">
    <source>
        <dbReference type="ARBA" id="ARBA00005953"/>
    </source>
</evidence>
<keyword evidence="4" id="KW-1185">Reference proteome</keyword>
<gene>
    <name evidence="3" type="ORF">ACFQ14_01100</name>
</gene>
<reference evidence="4" key="1">
    <citation type="journal article" date="2019" name="Int. J. Syst. Evol. Microbiol.">
        <title>The Global Catalogue of Microorganisms (GCM) 10K type strain sequencing project: providing services to taxonomists for standard genome sequencing and annotation.</title>
        <authorList>
            <consortium name="The Broad Institute Genomics Platform"/>
            <consortium name="The Broad Institute Genome Sequencing Center for Infectious Disease"/>
            <person name="Wu L."/>
            <person name="Ma J."/>
        </authorList>
    </citation>
    <scope>NUCLEOTIDE SEQUENCE [LARGE SCALE GENOMIC DNA]</scope>
    <source>
        <strain evidence="4">CCUG 60023</strain>
    </source>
</reference>
<evidence type="ECO:0000313" key="4">
    <source>
        <dbReference type="Proteomes" id="UP001597101"/>
    </source>
</evidence>
<organism evidence="3 4">
    <name type="scientific">Pseudahrensia aquimaris</name>
    <dbReference type="NCBI Taxonomy" id="744461"/>
    <lineage>
        <taxon>Bacteria</taxon>
        <taxon>Pseudomonadati</taxon>
        <taxon>Pseudomonadota</taxon>
        <taxon>Alphaproteobacteria</taxon>
        <taxon>Hyphomicrobiales</taxon>
        <taxon>Ahrensiaceae</taxon>
        <taxon>Pseudahrensia</taxon>
    </lineage>
</organism>
<dbReference type="Proteomes" id="UP001597101">
    <property type="component" value="Unassembled WGS sequence"/>
</dbReference>
<comment type="similarity">
    <text evidence="1">Belongs to the 4-hydroxybenzoyl-CoA thioesterase family.</text>
</comment>
<evidence type="ECO:0000256" key="2">
    <source>
        <dbReference type="ARBA" id="ARBA00022801"/>
    </source>
</evidence>
<dbReference type="Pfam" id="PF13279">
    <property type="entry name" value="4HBT_2"/>
    <property type="match status" value="1"/>
</dbReference>
<dbReference type="InterPro" id="IPR050563">
    <property type="entry name" value="4-hydroxybenzoyl-CoA_TE"/>
</dbReference>
<dbReference type="InterPro" id="IPR029069">
    <property type="entry name" value="HotDog_dom_sf"/>
</dbReference>
<proteinExistence type="inferred from homology"/>
<name>A0ABW3FBB2_9HYPH</name>
<dbReference type="RefSeq" id="WP_377210849.1">
    <property type="nucleotide sequence ID" value="NZ_JBHTJV010000002.1"/>
</dbReference>
<dbReference type="SUPFAM" id="SSF54637">
    <property type="entry name" value="Thioesterase/thiol ester dehydrase-isomerase"/>
    <property type="match status" value="1"/>
</dbReference>
<protein>
    <submittedName>
        <fullName evidence="3">Acyl-CoA thioesterase</fullName>
        <ecNumber evidence="3">3.1.2.-</ecNumber>
    </submittedName>
</protein>
<comment type="caution">
    <text evidence="3">The sequence shown here is derived from an EMBL/GenBank/DDBJ whole genome shotgun (WGS) entry which is preliminary data.</text>
</comment>
<keyword evidence="2 3" id="KW-0378">Hydrolase</keyword>
<accession>A0ABW3FBB2</accession>